<evidence type="ECO:0000256" key="1">
    <source>
        <dbReference type="ARBA" id="ARBA00022741"/>
    </source>
</evidence>
<dbReference type="GO" id="GO:0004386">
    <property type="term" value="F:helicase activity"/>
    <property type="evidence" value="ECO:0007669"/>
    <property type="project" value="UniProtKB-KW"/>
</dbReference>
<dbReference type="Pfam" id="PF04408">
    <property type="entry name" value="WHD_HA2"/>
    <property type="match status" value="1"/>
</dbReference>
<sequence length="818" mass="89638">MPSLPIQSLLATVQQALQAGESLIIQAPPGAGKSTLLPLSLVQQSVLPGRILMLEPRRLAARNIAAYLAEQLGEPLGQRIGYRVRGESRVSPQTMLEIVTEGVLTRLLQDDPELNGVSLIIFDEFHERSLHADLGLSLALESRAALRPDLRLMILSATLEGLDFSRLLPEARQLDCPGRAYPIEYRYRPVNRLQPLIPQWGKVVLEAVAGESGSLLVFLPGAGEIDKLAQYLAPLLESNVRLCPLHGRLPLAQQRQAIAPAAAGERKLVLATNVAETSLTIEGISLVVDTGLERRARFDAAAGLTRLESRQVSQASATQRAGRAGRLGPGVAYRLWPQEQQDRLSRQAPPQIAQSELTDLVLEAACWGTSPEALPLLDAPPAQALAAARALLTQLEALDEAGRLTARGRQMASLPCHPRFAHMLLASRALEAAGLAGAQAAACQLAALWEEPRRGGDTLHGQLSREAGALSPLVRRWRQRLGCQSQGGESALALVAALAWPDRIARLRSGQRYQLAGGQSADLVEGHPLTGSPWLLASDLIAGERGIRIAVAEALELSQLEQYLPGLFTQQEGFAWDAQAGRVRAERQRRLGQIVVASTPLTDLSDEQKARCLLAGIRASGLACLPWSEESEQLVARLRCAARWLPEWTLADYSEAGLLARLETWLLPHLLGMSRLEQLKRLDLSAILRQSLPWPLPQQLDEELPSHFTAPTGSRLRIRYAADADPVLPVRIQEMFGQRVTPTVAQGRVPLLIELLSPAQRPLQLTRDLVAFWQGSYAEVKKEMKGRYPKHYWPDDPLEAMPTRFTKQRMMKENHGQP</sequence>
<feature type="domain" description="Helicase C-terminal" evidence="6">
    <location>
        <begin position="196"/>
        <end position="368"/>
    </location>
</feature>
<dbReference type="RefSeq" id="WP_345011374.1">
    <property type="nucleotide sequence ID" value="NZ_BAABFC010000009.1"/>
</dbReference>
<dbReference type="InterPro" id="IPR049614">
    <property type="entry name" value="HrpB_DEXH"/>
</dbReference>
<proteinExistence type="predicted"/>
<dbReference type="Proteomes" id="UP001501321">
    <property type="component" value="Unassembled WGS sequence"/>
</dbReference>
<dbReference type="InterPro" id="IPR027417">
    <property type="entry name" value="P-loop_NTPase"/>
</dbReference>
<evidence type="ECO:0000313" key="8">
    <source>
        <dbReference type="Proteomes" id="UP001501321"/>
    </source>
</evidence>
<dbReference type="Pfam" id="PF00271">
    <property type="entry name" value="Helicase_C"/>
    <property type="match status" value="1"/>
</dbReference>
<evidence type="ECO:0000256" key="4">
    <source>
        <dbReference type="ARBA" id="ARBA00022840"/>
    </source>
</evidence>
<dbReference type="SMART" id="SM00490">
    <property type="entry name" value="HELICc"/>
    <property type="match status" value="1"/>
</dbReference>
<protein>
    <submittedName>
        <fullName evidence="7">ATP-dependent helicase HrpB</fullName>
    </submittedName>
</protein>
<dbReference type="Pfam" id="PF24473">
    <property type="entry name" value="CON_HrpB"/>
    <property type="match status" value="1"/>
</dbReference>
<gene>
    <name evidence="7" type="primary">hrpB</name>
    <name evidence="7" type="ORF">GCM10023095_13740</name>
</gene>
<dbReference type="InterPro" id="IPR011545">
    <property type="entry name" value="DEAD/DEAH_box_helicase_dom"/>
</dbReference>
<organism evidence="7 8">
    <name type="scientific">Pseudaeromonas paramecii</name>
    <dbReference type="NCBI Taxonomy" id="2138166"/>
    <lineage>
        <taxon>Bacteria</taxon>
        <taxon>Pseudomonadati</taxon>
        <taxon>Pseudomonadota</taxon>
        <taxon>Gammaproteobacteria</taxon>
        <taxon>Aeromonadales</taxon>
        <taxon>Aeromonadaceae</taxon>
        <taxon>Pseudaeromonas</taxon>
    </lineage>
</organism>
<dbReference type="InterPro" id="IPR048333">
    <property type="entry name" value="HA2_WH"/>
</dbReference>
<dbReference type="Pfam" id="PF08482">
    <property type="entry name" value="HrpB_C"/>
    <property type="match status" value="1"/>
</dbReference>
<evidence type="ECO:0000256" key="2">
    <source>
        <dbReference type="ARBA" id="ARBA00022801"/>
    </source>
</evidence>
<dbReference type="Pfam" id="PF00270">
    <property type="entry name" value="DEAD"/>
    <property type="match status" value="1"/>
</dbReference>
<accession>A0ABP8Q415</accession>
<keyword evidence="2" id="KW-0378">Hydrolase</keyword>
<dbReference type="Gene3D" id="1.20.120.1080">
    <property type="match status" value="1"/>
</dbReference>
<keyword evidence="4" id="KW-0067">ATP-binding</keyword>
<dbReference type="PROSITE" id="PS51194">
    <property type="entry name" value="HELICASE_CTER"/>
    <property type="match status" value="1"/>
</dbReference>
<reference evidence="8" key="1">
    <citation type="journal article" date="2019" name="Int. J. Syst. Evol. Microbiol.">
        <title>The Global Catalogue of Microorganisms (GCM) 10K type strain sequencing project: providing services to taxonomists for standard genome sequencing and annotation.</title>
        <authorList>
            <consortium name="The Broad Institute Genomics Platform"/>
            <consortium name="The Broad Institute Genome Sequencing Center for Infectious Disease"/>
            <person name="Wu L."/>
            <person name="Ma J."/>
        </authorList>
    </citation>
    <scope>NUCLEOTIDE SEQUENCE [LARGE SCALE GENOMIC DNA]</scope>
    <source>
        <strain evidence="8">JCM 32226</strain>
    </source>
</reference>
<evidence type="ECO:0000259" key="6">
    <source>
        <dbReference type="PROSITE" id="PS51194"/>
    </source>
</evidence>
<dbReference type="CDD" id="cd17990">
    <property type="entry name" value="DEXHc_HrpB"/>
    <property type="match status" value="1"/>
</dbReference>
<dbReference type="CDD" id="cd18791">
    <property type="entry name" value="SF2_C_RHA"/>
    <property type="match status" value="1"/>
</dbReference>
<keyword evidence="3 7" id="KW-0347">Helicase</keyword>
<dbReference type="InterPro" id="IPR014001">
    <property type="entry name" value="Helicase_ATP-bd"/>
</dbReference>
<dbReference type="EMBL" id="BAABFC010000009">
    <property type="protein sequence ID" value="GAA4497324.1"/>
    <property type="molecule type" value="Genomic_DNA"/>
</dbReference>
<evidence type="ECO:0000256" key="3">
    <source>
        <dbReference type="ARBA" id="ARBA00022806"/>
    </source>
</evidence>
<dbReference type="SMART" id="SM00487">
    <property type="entry name" value="DEXDc"/>
    <property type="match status" value="1"/>
</dbReference>
<dbReference type="NCBIfam" id="TIGR01970">
    <property type="entry name" value="DEAH_box_HrpB"/>
    <property type="match status" value="1"/>
</dbReference>
<dbReference type="SMART" id="SM00847">
    <property type="entry name" value="HA2"/>
    <property type="match status" value="1"/>
</dbReference>
<dbReference type="PIRSF" id="PIRSF005496">
    <property type="entry name" value="ATP_hel_hrpB"/>
    <property type="match status" value="1"/>
</dbReference>
<dbReference type="InterPro" id="IPR010225">
    <property type="entry name" value="HrpB"/>
</dbReference>
<dbReference type="PANTHER" id="PTHR43519:SF1">
    <property type="entry name" value="ATP-DEPENDENT RNA HELICASE HRPB"/>
    <property type="match status" value="1"/>
</dbReference>
<keyword evidence="1" id="KW-0547">Nucleotide-binding</keyword>
<dbReference type="PANTHER" id="PTHR43519">
    <property type="entry name" value="ATP-DEPENDENT RNA HELICASE HRPB"/>
    <property type="match status" value="1"/>
</dbReference>
<dbReference type="Gene3D" id="3.40.50.300">
    <property type="entry name" value="P-loop containing nucleotide triphosphate hydrolases"/>
    <property type="match status" value="2"/>
</dbReference>
<dbReference type="InterPro" id="IPR013689">
    <property type="entry name" value="RNA_helicase_ATP-dep_HrpB_C"/>
</dbReference>
<comment type="caution">
    <text evidence="7">The sequence shown here is derived from an EMBL/GenBank/DDBJ whole genome shotgun (WGS) entry which is preliminary data.</text>
</comment>
<dbReference type="InterPro" id="IPR001650">
    <property type="entry name" value="Helicase_C-like"/>
</dbReference>
<feature type="domain" description="Helicase ATP-binding" evidence="5">
    <location>
        <begin position="14"/>
        <end position="177"/>
    </location>
</feature>
<dbReference type="InterPro" id="IPR056329">
    <property type="entry name" value="CON_HrpB"/>
</dbReference>
<dbReference type="PROSITE" id="PS51192">
    <property type="entry name" value="HELICASE_ATP_BIND_1"/>
    <property type="match status" value="1"/>
</dbReference>
<dbReference type="SUPFAM" id="SSF52540">
    <property type="entry name" value="P-loop containing nucleoside triphosphate hydrolases"/>
    <property type="match status" value="2"/>
</dbReference>
<dbReference type="InterPro" id="IPR007502">
    <property type="entry name" value="Helicase-assoc_dom"/>
</dbReference>
<name>A0ABP8Q415_9GAMM</name>
<keyword evidence="8" id="KW-1185">Reference proteome</keyword>
<evidence type="ECO:0000259" key="5">
    <source>
        <dbReference type="PROSITE" id="PS51192"/>
    </source>
</evidence>
<evidence type="ECO:0000313" key="7">
    <source>
        <dbReference type="EMBL" id="GAA4497324.1"/>
    </source>
</evidence>